<gene>
    <name evidence="1" type="ORF">g.19196</name>
</gene>
<feature type="non-terminal residue" evidence="1">
    <location>
        <position position="137"/>
    </location>
</feature>
<evidence type="ECO:0008006" key="2">
    <source>
        <dbReference type="Google" id="ProtNLM"/>
    </source>
</evidence>
<feature type="non-terminal residue" evidence="1">
    <location>
        <position position="1"/>
    </location>
</feature>
<name>A0A1E1W4Z4_PECGO</name>
<dbReference type="EMBL" id="GDQN01009113">
    <property type="protein sequence ID" value="JAT81941.1"/>
    <property type="molecule type" value="Transcribed_RNA"/>
</dbReference>
<protein>
    <recommendedName>
        <fullName evidence="2">Pre-C2HC domain-containing protein</fullName>
    </recommendedName>
</protein>
<accession>A0A1E1W4Z4</accession>
<dbReference type="AlphaFoldDB" id="A0A1E1W4Z4"/>
<organism evidence="1">
    <name type="scientific">Pectinophora gossypiella</name>
    <name type="common">Cotton pink bollworm</name>
    <name type="synonym">Depressaria gossypiella</name>
    <dbReference type="NCBI Taxonomy" id="13191"/>
    <lineage>
        <taxon>Eukaryota</taxon>
        <taxon>Metazoa</taxon>
        <taxon>Ecdysozoa</taxon>
        <taxon>Arthropoda</taxon>
        <taxon>Hexapoda</taxon>
        <taxon>Insecta</taxon>
        <taxon>Pterygota</taxon>
        <taxon>Neoptera</taxon>
        <taxon>Endopterygota</taxon>
        <taxon>Lepidoptera</taxon>
        <taxon>Glossata</taxon>
        <taxon>Ditrysia</taxon>
        <taxon>Gelechioidea</taxon>
        <taxon>Gelechiidae</taxon>
        <taxon>Apatetrinae</taxon>
        <taxon>Pectinophora</taxon>
    </lineage>
</organism>
<proteinExistence type="predicted"/>
<evidence type="ECO:0000313" key="1">
    <source>
        <dbReference type="EMBL" id="JAT81941.1"/>
    </source>
</evidence>
<reference evidence="1" key="1">
    <citation type="submission" date="2015-09" db="EMBL/GenBank/DDBJ databases">
        <title>De novo assembly of Pectinophora gossypiella (Pink Bollworm) gut transcriptome.</title>
        <authorList>
            <person name="Tassone E.E."/>
        </authorList>
    </citation>
    <scope>NUCLEOTIDE SEQUENCE</scope>
</reference>
<sequence length="137" mass="15461">EGWTHTKIIDTISKGTNKYHMAYKGNNKVSLQCHDVKAFTSLKAELLAVNVPYHTFSRKEERTAKVVVYGLPDSDMDEYLKEELQVLGFDKAEISKLKSKTSKTQTCPYLITLPPGSASVAKFKQIKYLCNCVVQIQ</sequence>